<dbReference type="OrthoDB" id="9766390at2"/>
<feature type="region of interest" description="Disordered" evidence="1">
    <location>
        <begin position="396"/>
        <end position="441"/>
    </location>
</feature>
<sequence length="743" mass="80160">MKAFGKFLGLLLLGLLLVIVALGFALTHLLDPNDYKDEIRQLARDKAGVELELKGEIGWSLFPWLGLELHDTRVASLATPQQPLADIGMLGLSVRVLPLLRREVQMSDIRIDDLSLHLSRDAQGRGNWQDLGRPAQPAPNGKDQPAPSAPATTPAAEPAENAGPTLKLDIDSLAMSNARIDYRDEKSGQSFTLEGIDLRTGAIREGAAIPLTLKGYFGTNQPLLRARGELTASLRFDTALKRYLLEDANLKGELSGAPLANQTLAFSAHGQLLADLAAQVAEWNSLKLTANQLSALGELKVRDLDKTPQLEGGLSIAEFDLRAFLEGLGQQLPAMADGNSLRRVALATGLAATPSSLTLQDLKLQLDGSNLGGQLAIADFSRRSLRAQLQGDRLDLDRYLPPPAKEADAASATRKAEVAGSSQAAGNGSTPLPDKPTSHAWSDAPLLPLEALRQLDADVALNINQLTLRKLPLQGTSLKLRARGGQLALDELSAGLFDGRIELAGRLDTRSDTPQLQFAPKLSDIPLERLLTTLKPQEKAPLRGNLQLDGQLEARGNSEKALIDSLGGNASFIIDNGALADANLEQQLCRGIATLNRKVPTREFTDKDTPLRELRGSLQLRNGVASNQDLRARIPGLTVNGKGDIDLRVLGLDYRLGVVLEGDQREMPDPACQVNERYVGLEWPVRCRGPLELGAKACRLDQDGLGKIAAQLAGEKLTEKLDEKLGDKVSPELKDALKNLFQR</sequence>
<dbReference type="Pfam" id="PF05170">
    <property type="entry name" value="AsmA"/>
    <property type="match status" value="1"/>
</dbReference>
<protein>
    <submittedName>
        <fullName evidence="3">AsmA protein</fullName>
    </submittedName>
</protein>
<dbReference type="GO" id="GO:0005886">
    <property type="term" value="C:plasma membrane"/>
    <property type="evidence" value="ECO:0007669"/>
    <property type="project" value="TreeGrafter"/>
</dbReference>
<dbReference type="PANTHER" id="PTHR30441:SF4">
    <property type="entry name" value="PROTEIN ASMA"/>
    <property type="match status" value="1"/>
</dbReference>
<feature type="compositionally biased region" description="Low complexity" evidence="1">
    <location>
        <begin position="145"/>
        <end position="165"/>
    </location>
</feature>
<evidence type="ECO:0000313" key="4">
    <source>
        <dbReference type="Proteomes" id="UP000243359"/>
    </source>
</evidence>
<dbReference type="RefSeq" id="WP_090349972.1">
    <property type="nucleotide sequence ID" value="NZ_LT629751.1"/>
</dbReference>
<dbReference type="GO" id="GO:0090313">
    <property type="term" value="P:regulation of protein targeting to membrane"/>
    <property type="evidence" value="ECO:0007669"/>
    <property type="project" value="TreeGrafter"/>
</dbReference>
<feature type="region of interest" description="Disordered" evidence="1">
    <location>
        <begin position="125"/>
        <end position="168"/>
    </location>
</feature>
<name>A0A1H1WJT7_9PSED</name>
<dbReference type="STRING" id="1392877.SAMN05216221_3117"/>
<feature type="compositionally biased region" description="Polar residues" evidence="1">
    <location>
        <begin position="420"/>
        <end position="430"/>
    </location>
</feature>
<dbReference type="EMBL" id="LT629751">
    <property type="protein sequence ID" value="SDS97578.1"/>
    <property type="molecule type" value="Genomic_DNA"/>
</dbReference>
<reference evidence="4" key="1">
    <citation type="submission" date="2016-10" db="EMBL/GenBank/DDBJ databases">
        <authorList>
            <person name="Varghese N."/>
            <person name="Submissions S."/>
        </authorList>
    </citation>
    <scope>NUCLEOTIDE SEQUENCE [LARGE SCALE GENOMIC DNA]</scope>
    <source>
        <strain evidence="4">KCTC 32247</strain>
    </source>
</reference>
<keyword evidence="4" id="KW-1185">Reference proteome</keyword>
<dbReference type="AlphaFoldDB" id="A0A1H1WJT7"/>
<dbReference type="InterPro" id="IPR007844">
    <property type="entry name" value="AsmA"/>
</dbReference>
<dbReference type="Proteomes" id="UP000243359">
    <property type="component" value="Chromosome I"/>
</dbReference>
<gene>
    <name evidence="3" type="ORF">SAMN05216221_3117</name>
</gene>
<dbReference type="InterPro" id="IPR052894">
    <property type="entry name" value="AsmA-related"/>
</dbReference>
<accession>A0A1H1WJT7</accession>
<dbReference type="PANTHER" id="PTHR30441">
    <property type="entry name" value="DUF748 DOMAIN-CONTAINING PROTEIN"/>
    <property type="match status" value="1"/>
</dbReference>
<proteinExistence type="predicted"/>
<evidence type="ECO:0000256" key="1">
    <source>
        <dbReference type="SAM" id="MobiDB-lite"/>
    </source>
</evidence>
<feature type="domain" description="AsmA" evidence="2">
    <location>
        <begin position="1"/>
        <end position="630"/>
    </location>
</feature>
<organism evidence="3 4">
    <name type="scientific">Pseudomonas oryzae</name>
    <dbReference type="NCBI Taxonomy" id="1392877"/>
    <lineage>
        <taxon>Bacteria</taxon>
        <taxon>Pseudomonadati</taxon>
        <taxon>Pseudomonadota</taxon>
        <taxon>Gammaproteobacteria</taxon>
        <taxon>Pseudomonadales</taxon>
        <taxon>Pseudomonadaceae</taxon>
        <taxon>Pseudomonas</taxon>
    </lineage>
</organism>
<evidence type="ECO:0000313" key="3">
    <source>
        <dbReference type="EMBL" id="SDS97578.1"/>
    </source>
</evidence>
<evidence type="ECO:0000259" key="2">
    <source>
        <dbReference type="Pfam" id="PF05170"/>
    </source>
</evidence>